<dbReference type="EMBL" id="ML976690">
    <property type="protein sequence ID" value="KAF1971967.1"/>
    <property type="molecule type" value="Genomic_DNA"/>
</dbReference>
<evidence type="ECO:0000256" key="1">
    <source>
        <dbReference type="SAM" id="MobiDB-lite"/>
    </source>
</evidence>
<dbReference type="AlphaFoldDB" id="A0A6A5VFE2"/>
<proteinExistence type="predicted"/>
<evidence type="ECO:0000313" key="3">
    <source>
        <dbReference type="Proteomes" id="UP000800036"/>
    </source>
</evidence>
<accession>A0A6A5VFE2</accession>
<organism evidence="2 3">
    <name type="scientific">Bimuria novae-zelandiae CBS 107.79</name>
    <dbReference type="NCBI Taxonomy" id="1447943"/>
    <lineage>
        <taxon>Eukaryota</taxon>
        <taxon>Fungi</taxon>
        <taxon>Dikarya</taxon>
        <taxon>Ascomycota</taxon>
        <taxon>Pezizomycotina</taxon>
        <taxon>Dothideomycetes</taxon>
        <taxon>Pleosporomycetidae</taxon>
        <taxon>Pleosporales</taxon>
        <taxon>Massarineae</taxon>
        <taxon>Didymosphaeriaceae</taxon>
        <taxon>Bimuria</taxon>
    </lineage>
</organism>
<evidence type="ECO:0000313" key="2">
    <source>
        <dbReference type="EMBL" id="KAF1971967.1"/>
    </source>
</evidence>
<feature type="compositionally biased region" description="Basic residues" evidence="1">
    <location>
        <begin position="79"/>
        <end position="90"/>
    </location>
</feature>
<sequence length="163" mass="17914">MTFDRAGAAKSLIPRLKGAPVFGARDDPPRPNAPVRLCTVALHDSKSDVWSMRPSRNLPSSAFSSRASLNLNPRMAQVRPRKAASVHRPRTAAASHMPALTHSGHSSYMNQMSARCTSRYTASPVNICTASPIGRMFRNCICRIRDRVRQAGEVQANDLRCTK</sequence>
<reference evidence="2" key="1">
    <citation type="journal article" date="2020" name="Stud. Mycol.">
        <title>101 Dothideomycetes genomes: a test case for predicting lifestyles and emergence of pathogens.</title>
        <authorList>
            <person name="Haridas S."/>
            <person name="Albert R."/>
            <person name="Binder M."/>
            <person name="Bloem J."/>
            <person name="Labutti K."/>
            <person name="Salamov A."/>
            <person name="Andreopoulos B."/>
            <person name="Baker S."/>
            <person name="Barry K."/>
            <person name="Bills G."/>
            <person name="Bluhm B."/>
            <person name="Cannon C."/>
            <person name="Castanera R."/>
            <person name="Culley D."/>
            <person name="Daum C."/>
            <person name="Ezra D."/>
            <person name="Gonzalez J."/>
            <person name="Henrissat B."/>
            <person name="Kuo A."/>
            <person name="Liang C."/>
            <person name="Lipzen A."/>
            <person name="Lutzoni F."/>
            <person name="Magnuson J."/>
            <person name="Mondo S."/>
            <person name="Nolan M."/>
            <person name="Ohm R."/>
            <person name="Pangilinan J."/>
            <person name="Park H.-J."/>
            <person name="Ramirez L."/>
            <person name="Alfaro M."/>
            <person name="Sun H."/>
            <person name="Tritt A."/>
            <person name="Yoshinaga Y."/>
            <person name="Zwiers L.-H."/>
            <person name="Turgeon B."/>
            <person name="Goodwin S."/>
            <person name="Spatafora J."/>
            <person name="Crous P."/>
            <person name="Grigoriev I."/>
        </authorList>
    </citation>
    <scope>NUCLEOTIDE SEQUENCE</scope>
    <source>
        <strain evidence="2">CBS 107.79</strain>
    </source>
</reference>
<name>A0A6A5VFE2_9PLEO</name>
<feature type="region of interest" description="Disordered" evidence="1">
    <location>
        <begin position="76"/>
        <end position="102"/>
    </location>
</feature>
<dbReference type="Proteomes" id="UP000800036">
    <property type="component" value="Unassembled WGS sequence"/>
</dbReference>
<gene>
    <name evidence="2" type="ORF">BU23DRAFT_569460</name>
</gene>
<keyword evidence="3" id="KW-1185">Reference proteome</keyword>
<protein>
    <submittedName>
        <fullName evidence="2">Uncharacterized protein</fullName>
    </submittedName>
</protein>